<comment type="subcellular location">
    <subcellularLocation>
        <location evidence="1">Membrane</location>
        <topology evidence="1">Multi-pass membrane protein</topology>
    </subcellularLocation>
</comment>
<keyword evidence="2" id="KW-0813">Transport</keyword>
<feature type="transmembrane region" description="Helical" evidence="6">
    <location>
        <begin position="219"/>
        <end position="245"/>
    </location>
</feature>
<dbReference type="EMBL" id="QANS01000002">
    <property type="protein sequence ID" value="PTU32097.1"/>
    <property type="molecule type" value="Genomic_DNA"/>
</dbReference>
<protein>
    <submittedName>
        <fullName evidence="7">Sodium-dependent transporter</fullName>
    </submittedName>
</protein>
<accession>A0A2T5MHP8</accession>
<evidence type="ECO:0000313" key="8">
    <source>
        <dbReference type="Proteomes" id="UP000244248"/>
    </source>
</evidence>
<dbReference type="NCBIfam" id="NF037979">
    <property type="entry name" value="Na_transp"/>
    <property type="match status" value="1"/>
</dbReference>
<feature type="transmembrane region" description="Helical" evidence="6">
    <location>
        <begin position="92"/>
        <end position="114"/>
    </location>
</feature>
<dbReference type="RefSeq" id="WP_107939289.1">
    <property type="nucleotide sequence ID" value="NZ_QANS01000002.1"/>
</dbReference>
<dbReference type="Pfam" id="PF00209">
    <property type="entry name" value="SNF"/>
    <property type="match status" value="2"/>
</dbReference>
<reference evidence="7 8" key="1">
    <citation type="submission" date="2018-04" db="EMBL/GenBank/DDBJ databases">
        <title>Novel species isolated from glacier.</title>
        <authorList>
            <person name="Liu Q."/>
            <person name="Xin Y.-H."/>
        </authorList>
    </citation>
    <scope>NUCLEOTIDE SEQUENCE [LARGE SCALE GENOMIC DNA]</scope>
    <source>
        <strain evidence="7 8">GT1R17</strain>
    </source>
</reference>
<comment type="caution">
    <text evidence="7">The sequence shown here is derived from an EMBL/GenBank/DDBJ whole genome shotgun (WGS) entry which is preliminary data.</text>
</comment>
<evidence type="ECO:0000313" key="7">
    <source>
        <dbReference type="EMBL" id="PTU32097.1"/>
    </source>
</evidence>
<evidence type="ECO:0000256" key="6">
    <source>
        <dbReference type="SAM" id="Phobius"/>
    </source>
</evidence>
<feature type="transmembrane region" description="Helical" evidence="6">
    <location>
        <begin position="439"/>
        <end position="459"/>
    </location>
</feature>
<name>A0A2T5MHP8_9GAMM</name>
<organism evidence="7 8">
    <name type="scientific">Stenotrophobium rhamnosiphilum</name>
    <dbReference type="NCBI Taxonomy" id="2029166"/>
    <lineage>
        <taxon>Bacteria</taxon>
        <taxon>Pseudomonadati</taxon>
        <taxon>Pseudomonadota</taxon>
        <taxon>Gammaproteobacteria</taxon>
        <taxon>Nevskiales</taxon>
        <taxon>Nevskiaceae</taxon>
        <taxon>Stenotrophobium</taxon>
    </lineage>
</organism>
<evidence type="ECO:0000256" key="5">
    <source>
        <dbReference type="ARBA" id="ARBA00023136"/>
    </source>
</evidence>
<evidence type="ECO:0000256" key="1">
    <source>
        <dbReference type="ARBA" id="ARBA00004141"/>
    </source>
</evidence>
<dbReference type="PANTHER" id="PTHR42948">
    <property type="entry name" value="TRANSPORTER"/>
    <property type="match status" value="1"/>
</dbReference>
<feature type="transmembrane region" description="Helical" evidence="6">
    <location>
        <begin position="16"/>
        <end position="38"/>
    </location>
</feature>
<dbReference type="AlphaFoldDB" id="A0A2T5MHP8"/>
<dbReference type="PROSITE" id="PS50267">
    <property type="entry name" value="NA_NEUROTRAN_SYMP_3"/>
    <property type="match status" value="1"/>
</dbReference>
<feature type="transmembrane region" description="Helical" evidence="6">
    <location>
        <begin position="182"/>
        <end position="199"/>
    </location>
</feature>
<sequence length="461" mass="50407">MNIRESSYGYWSSNRAFLWVAGGAAMGIGNVARLPYLMGEYGGVVFLGAYLIALLLVGLPLLTTEWMLGRWMRDDLVNGFARLVETAKAQRVWIVIGALSLVGAALILSFYSVVAGWSAAYVARVAGGVLSGADAERAHATFLHLAQDPERSLTWHTLFMVVTCIVVAQGVRDGIEQAARRLVPTAFILSLLICGYALLHGDGKAALAYLLTPDFHKFGWRGAVVALNQAFFTLGLGMGVMMAMGSYLPASAPLKRMALTVIMMDTIYSLVAGVAVFALIFSANLQPTPGLALIFEVLPRALPAGPAGTFVGVAFFVMLLTTTLMSAVTLLEPVARFIVDWQRTTRAFAAVWSAVIIWLIGIFSLLCFSVLQDVRVLNRNFFEWLQILTSNWFAPTCGLLLCIFASRIMPEEMSRAAFGERDAWLYGAWKSMLRYPARIFLIVVLVYSAGLLDWLTSLWGL</sequence>
<feature type="transmembrane region" description="Helical" evidence="6">
    <location>
        <begin position="153"/>
        <end position="170"/>
    </location>
</feature>
<dbReference type="PRINTS" id="PR00176">
    <property type="entry name" value="NANEUSMPORT"/>
</dbReference>
<keyword evidence="4 6" id="KW-1133">Transmembrane helix</keyword>
<evidence type="ECO:0000256" key="3">
    <source>
        <dbReference type="ARBA" id="ARBA00022692"/>
    </source>
</evidence>
<keyword evidence="5 6" id="KW-0472">Membrane</keyword>
<dbReference type="InterPro" id="IPR000175">
    <property type="entry name" value="Na/ntran_symport"/>
</dbReference>
<dbReference type="InterPro" id="IPR037272">
    <property type="entry name" value="SNS_sf"/>
</dbReference>
<dbReference type="OrthoDB" id="9762833at2"/>
<dbReference type="CDD" id="cd10336">
    <property type="entry name" value="SLC6sbd_Tyt1-Like"/>
    <property type="match status" value="1"/>
</dbReference>
<feature type="transmembrane region" description="Helical" evidence="6">
    <location>
        <begin position="257"/>
        <end position="281"/>
    </location>
</feature>
<dbReference type="Proteomes" id="UP000244248">
    <property type="component" value="Unassembled WGS sequence"/>
</dbReference>
<dbReference type="SUPFAM" id="SSF161070">
    <property type="entry name" value="SNF-like"/>
    <property type="match status" value="1"/>
</dbReference>
<evidence type="ECO:0000256" key="2">
    <source>
        <dbReference type="ARBA" id="ARBA00022448"/>
    </source>
</evidence>
<proteinExistence type="predicted"/>
<keyword evidence="3 6" id="KW-0812">Transmembrane</keyword>
<evidence type="ECO:0000256" key="4">
    <source>
        <dbReference type="ARBA" id="ARBA00022989"/>
    </source>
</evidence>
<feature type="transmembrane region" description="Helical" evidence="6">
    <location>
        <begin position="310"/>
        <end position="335"/>
    </location>
</feature>
<dbReference type="GO" id="GO:0016020">
    <property type="term" value="C:membrane"/>
    <property type="evidence" value="ECO:0007669"/>
    <property type="project" value="UniProtKB-SubCell"/>
</dbReference>
<dbReference type="InterPro" id="IPR047218">
    <property type="entry name" value="YocR/YhdH-like"/>
</dbReference>
<gene>
    <name evidence="7" type="ORF">CJD38_05350</name>
</gene>
<keyword evidence="8" id="KW-1185">Reference proteome</keyword>
<dbReference type="PANTHER" id="PTHR42948:SF1">
    <property type="entry name" value="TRANSPORTER"/>
    <property type="match status" value="1"/>
</dbReference>
<feature type="transmembrane region" description="Helical" evidence="6">
    <location>
        <begin position="384"/>
        <end position="405"/>
    </location>
</feature>
<feature type="transmembrane region" description="Helical" evidence="6">
    <location>
        <begin position="347"/>
        <end position="372"/>
    </location>
</feature>
<feature type="transmembrane region" description="Helical" evidence="6">
    <location>
        <begin position="44"/>
        <end position="63"/>
    </location>
</feature>